<proteinExistence type="predicted"/>
<dbReference type="Proteomes" id="UP000235786">
    <property type="component" value="Unassembled WGS sequence"/>
</dbReference>
<keyword evidence="1" id="KW-0732">Signal</keyword>
<gene>
    <name evidence="2" type="ORF">L207DRAFT_421970</name>
</gene>
<dbReference type="Pfam" id="PF12296">
    <property type="entry name" value="HsbA"/>
    <property type="match status" value="1"/>
</dbReference>
<dbReference type="PANTHER" id="PTHR38123">
    <property type="entry name" value="CELL WALL SERINE-THREONINE-RICH GALACTOMANNOPROTEIN MP1 (AFU_ORTHOLOGUE AFUA_4G03240)"/>
    <property type="match status" value="1"/>
</dbReference>
<dbReference type="PANTHER" id="PTHR38123:SF1">
    <property type="entry name" value="HYDROPHOBIC SURFACE BINDING PROTEIN"/>
    <property type="match status" value="1"/>
</dbReference>
<dbReference type="AlphaFoldDB" id="A0A2J6RZP0"/>
<feature type="chain" id="PRO_5014365022" description="Hydrophobic surface binding protein A" evidence="1">
    <location>
        <begin position="20"/>
        <end position="177"/>
    </location>
</feature>
<evidence type="ECO:0000313" key="2">
    <source>
        <dbReference type="EMBL" id="PMD43982.1"/>
    </source>
</evidence>
<protein>
    <recommendedName>
        <fullName evidence="4">Hydrophobic surface binding protein A</fullName>
    </recommendedName>
</protein>
<name>A0A2J6RZP0_HYAVF</name>
<reference evidence="2 3" key="1">
    <citation type="submission" date="2016-04" db="EMBL/GenBank/DDBJ databases">
        <title>A degradative enzymes factory behind the ericoid mycorrhizal symbiosis.</title>
        <authorList>
            <consortium name="DOE Joint Genome Institute"/>
            <person name="Martino E."/>
            <person name="Morin E."/>
            <person name="Grelet G."/>
            <person name="Kuo A."/>
            <person name="Kohler A."/>
            <person name="Daghino S."/>
            <person name="Barry K."/>
            <person name="Choi C."/>
            <person name="Cichocki N."/>
            <person name="Clum A."/>
            <person name="Copeland A."/>
            <person name="Hainaut M."/>
            <person name="Haridas S."/>
            <person name="Labutti K."/>
            <person name="Lindquist E."/>
            <person name="Lipzen A."/>
            <person name="Khouja H.-R."/>
            <person name="Murat C."/>
            <person name="Ohm R."/>
            <person name="Olson A."/>
            <person name="Spatafora J."/>
            <person name="Veneault-Fourrey C."/>
            <person name="Henrissat B."/>
            <person name="Grigoriev I."/>
            <person name="Martin F."/>
            <person name="Perotto S."/>
        </authorList>
    </citation>
    <scope>NUCLEOTIDE SEQUENCE [LARGE SCALE GENOMIC DNA]</scope>
    <source>
        <strain evidence="2 3">F</strain>
    </source>
</reference>
<dbReference type="Gene3D" id="1.20.1280.140">
    <property type="match status" value="1"/>
</dbReference>
<evidence type="ECO:0000256" key="1">
    <source>
        <dbReference type="SAM" id="SignalP"/>
    </source>
</evidence>
<evidence type="ECO:0000313" key="3">
    <source>
        <dbReference type="Proteomes" id="UP000235786"/>
    </source>
</evidence>
<evidence type="ECO:0008006" key="4">
    <source>
        <dbReference type="Google" id="ProtNLM"/>
    </source>
</evidence>
<keyword evidence="3" id="KW-1185">Reference proteome</keyword>
<dbReference type="OrthoDB" id="3485059at2759"/>
<sequence length="177" mass="17703">MQLISSLLPLLVVTSFTTALPVTKTKRSATTVLSDIASISSDVATLTSDAVAYTGGLFQSLALAITVDSLESAITTATSDTTSSGTFSSTDSDSILAAVNTLTPKIITLLGDLDAKASTISSAGYTSTVASALETLTTDTNALFAALEAALDTADSTSLAALQASVDAAFATASATF</sequence>
<accession>A0A2J6RZP0</accession>
<dbReference type="GO" id="GO:0005576">
    <property type="term" value="C:extracellular region"/>
    <property type="evidence" value="ECO:0007669"/>
    <property type="project" value="TreeGrafter"/>
</dbReference>
<dbReference type="InterPro" id="IPR021054">
    <property type="entry name" value="Cell_wall_mannoprotein_1"/>
</dbReference>
<feature type="signal peptide" evidence="1">
    <location>
        <begin position="1"/>
        <end position="19"/>
    </location>
</feature>
<organism evidence="2 3">
    <name type="scientific">Hyaloscypha variabilis (strain UAMH 11265 / GT02V1 / F)</name>
    <name type="common">Meliniomyces variabilis</name>
    <dbReference type="NCBI Taxonomy" id="1149755"/>
    <lineage>
        <taxon>Eukaryota</taxon>
        <taxon>Fungi</taxon>
        <taxon>Dikarya</taxon>
        <taxon>Ascomycota</taxon>
        <taxon>Pezizomycotina</taxon>
        <taxon>Leotiomycetes</taxon>
        <taxon>Helotiales</taxon>
        <taxon>Hyaloscyphaceae</taxon>
        <taxon>Hyaloscypha</taxon>
        <taxon>Hyaloscypha variabilis</taxon>
    </lineage>
</organism>
<dbReference type="EMBL" id="KZ613941">
    <property type="protein sequence ID" value="PMD43982.1"/>
    <property type="molecule type" value="Genomic_DNA"/>
</dbReference>